<reference evidence="1" key="1">
    <citation type="submission" date="2014-11" db="EMBL/GenBank/DDBJ databases">
        <authorList>
            <person name="Amaro Gonzalez C."/>
        </authorList>
    </citation>
    <scope>NUCLEOTIDE SEQUENCE</scope>
</reference>
<dbReference type="EMBL" id="GBXM01064088">
    <property type="protein sequence ID" value="JAH44489.1"/>
    <property type="molecule type" value="Transcribed_RNA"/>
</dbReference>
<accession>A0A0E9ST02</accession>
<reference evidence="1" key="2">
    <citation type="journal article" date="2015" name="Fish Shellfish Immunol.">
        <title>Early steps in the European eel (Anguilla anguilla)-Vibrio vulnificus interaction in the gills: Role of the RtxA13 toxin.</title>
        <authorList>
            <person name="Callol A."/>
            <person name="Pajuelo D."/>
            <person name="Ebbesson L."/>
            <person name="Teles M."/>
            <person name="MacKenzie S."/>
            <person name="Amaro C."/>
        </authorList>
    </citation>
    <scope>NUCLEOTIDE SEQUENCE</scope>
</reference>
<proteinExistence type="predicted"/>
<name>A0A0E9ST02_ANGAN</name>
<evidence type="ECO:0000313" key="1">
    <source>
        <dbReference type="EMBL" id="JAH44489.1"/>
    </source>
</evidence>
<protein>
    <submittedName>
        <fullName evidence="1">Uncharacterized protein</fullName>
    </submittedName>
</protein>
<organism evidence="1">
    <name type="scientific">Anguilla anguilla</name>
    <name type="common">European freshwater eel</name>
    <name type="synonym">Muraena anguilla</name>
    <dbReference type="NCBI Taxonomy" id="7936"/>
    <lineage>
        <taxon>Eukaryota</taxon>
        <taxon>Metazoa</taxon>
        <taxon>Chordata</taxon>
        <taxon>Craniata</taxon>
        <taxon>Vertebrata</taxon>
        <taxon>Euteleostomi</taxon>
        <taxon>Actinopterygii</taxon>
        <taxon>Neopterygii</taxon>
        <taxon>Teleostei</taxon>
        <taxon>Anguilliformes</taxon>
        <taxon>Anguillidae</taxon>
        <taxon>Anguilla</taxon>
    </lineage>
</organism>
<sequence>MIQYAVCIVSTDKSHWLL</sequence>
<dbReference type="AlphaFoldDB" id="A0A0E9ST02"/>